<sequence length="69" mass="8000">MQLIRLLALFIDSNKRTATEMALVFLYLNGYRSTIEEVDLVEIIVEFVIGNISEERLAFIFEENCVELT</sequence>
<accession>A0A6N8FU54</accession>
<dbReference type="EMBL" id="NAPY01000005">
    <property type="protein sequence ID" value="MUL35687.1"/>
    <property type="molecule type" value="Genomic_DNA"/>
</dbReference>
<dbReference type="RefSeq" id="WP_105219100.1">
    <property type="nucleotide sequence ID" value="NZ_CAWPEY010000066.1"/>
</dbReference>
<evidence type="ECO:0000313" key="1">
    <source>
        <dbReference type="EMBL" id="MUL35687.1"/>
    </source>
</evidence>
<keyword evidence="2" id="KW-1185">Reference proteome</keyword>
<gene>
    <name evidence="1" type="ORF">BWI75_04800</name>
</gene>
<dbReference type="Proteomes" id="UP000441797">
    <property type="component" value="Unassembled WGS sequence"/>
</dbReference>
<proteinExistence type="predicted"/>
<evidence type="ECO:0000313" key="2">
    <source>
        <dbReference type="Proteomes" id="UP000441797"/>
    </source>
</evidence>
<organism evidence="1 2">
    <name type="scientific">Gloeocapsopsis dulcis AAB1 = 1H9</name>
    <dbReference type="NCBI Taxonomy" id="1433147"/>
    <lineage>
        <taxon>Bacteria</taxon>
        <taxon>Bacillati</taxon>
        <taxon>Cyanobacteriota</taxon>
        <taxon>Cyanophyceae</taxon>
        <taxon>Oscillatoriophycideae</taxon>
        <taxon>Chroococcales</taxon>
        <taxon>Chroococcaceae</taxon>
        <taxon>Gloeocapsopsis</taxon>
        <taxon>Gloeocapsopsis dulcis</taxon>
    </lineage>
</organism>
<dbReference type="AlphaFoldDB" id="A0A6N8FU54"/>
<evidence type="ECO:0008006" key="3">
    <source>
        <dbReference type="Google" id="ProtNLM"/>
    </source>
</evidence>
<reference evidence="1 2" key="1">
    <citation type="journal article" date="2019" name="Front. Microbiol.">
        <title>Genomic Features for Desiccation Tolerance and Sugar Biosynthesis in the Extremophile Gloeocapsopsis sp. UTEX B3054.</title>
        <authorList>
            <person name="Urrejola C."/>
            <person name="Alcorta J."/>
            <person name="Salas L."/>
            <person name="Vasquez M."/>
            <person name="Polz M.F."/>
            <person name="Vicuna R."/>
            <person name="Diez B."/>
        </authorList>
    </citation>
    <scope>NUCLEOTIDE SEQUENCE [LARGE SCALE GENOMIC DNA]</scope>
    <source>
        <strain evidence="1 2">1H9</strain>
    </source>
</reference>
<protein>
    <recommendedName>
        <fullName evidence="3">Fido domain-containing protein</fullName>
    </recommendedName>
</protein>
<dbReference type="Gene3D" id="1.10.1790.50">
    <property type="match status" value="1"/>
</dbReference>
<comment type="caution">
    <text evidence="1">The sequence shown here is derived from an EMBL/GenBank/DDBJ whole genome shotgun (WGS) entry which is preliminary data.</text>
</comment>
<name>A0A6N8FU54_9CHRO</name>